<dbReference type="Gene3D" id="3.40.50.300">
    <property type="entry name" value="P-loop containing nucleotide triphosphate hydrolases"/>
    <property type="match status" value="1"/>
</dbReference>
<dbReference type="EMBL" id="AACKMK010000009">
    <property type="protein sequence ID" value="EAK9940484.1"/>
    <property type="molecule type" value="Genomic_DNA"/>
</dbReference>
<keyword evidence="1" id="KW-0472">Membrane</keyword>
<feature type="transmembrane region" description="Helical" evidence="1">
    <location>
        <begin position="185"/>
        <end position="206"/>
    </location>
</feature>
<name>A0A5L8LPC2_CAMLA</name>
<comment type="caution">
    <text evidence="3">The sequence shown here is derived from an EMBL/GenBank/DDBJ whole genome shotgun (WGS) entry which is preliminary data.</text>
</comment>
<evidence type="ECO:0000256" key="1">
    <source>
        <dbReference type="SAM" id="Phobius"/>
    </source>
</evidence>
<sequence>MKKIKEKLTSFFMKFIFYLKISNINNQKAKQYKFSIPCNDIDSDEIETLKYAIDKKDVKNIAIYGEYGAGKTSLVKSFENKYSNKKLSSRLGGYKILDISLASFGNINSETETIEKIILEQIFYRVEKSKIPLSKFKRITKVTHTKTLLIFISFSFLVFSYFFMFNEYFKKILECNFDISNYNTHIIYFLCVIDFSILYFYFFNILSIIKNSAINKITGKDIEISQIDEKSLLNKYLDEILYFFEKNKFQIVVFQDLDRFKKIDIFTKLRQLNYFLNNYDGIKYKITFLYAIRPSILKDIEERTKFFDFILIKIPYINSHNSKEKLIQYFKEAKILINNDLLKYISLYTYNIRIINHIYNEFLFYRDTIHIHQDSELENTKLFALLVYKFFNVEEFSKLEKSEGDLYNILNSKSKYINLKKDKLLLELNKIKSHYIEEIFHTTKYSYIDIDDTRHSNSNSISDDLFIDIVENNKEIYAIDYYSNKVRVITSELNEKYKTEINKIKKAKDELSNTSIKDLYDYIDFKNIEKNNYADMIKYFIKQGYIDEDYKQYMSNFTYHNLTDNDREFVFSIKHRKENLGFDYDLSNIDEILDNLKLDDLTHNSMLNIQFFLHIIKNHKKYSREFNIFYKFLQNTNPLEFYKILLDKNCKDVINYMIENINDFWGVIENFKEKEKYLKDIIRMASKTNLNVIFENKNMQIYFSEIYSLSFIDLKDKEVSKNIIDIIKKFKIKFKKLSDNKIHFELYQYIIKNNSYEINIDLLKTLFFDKNENNKFDKKNYTFFKELENNEPFNYIKENLSEYIKNVFLKLENNINENEEIVIELINNNIDEVLKKEVIKKQECKFSSLDNINNKNLQNFIVEQNKLICNFKNINFLLDLGLDFNLIVNFYIQNSENMESDILIKCCELLLSSKNKNSKLIQFAYKKFQDKKNFNEDIIKYIIQNLDRLDQKITFLYKKIDHLSDQNILYILNDLGGEYASIALLDGRHTKIICKEYNQKLLDKLKERQLITNYECENGFYKIRKNKEK</sequence>
<keyword evidence="1" id="KW-0812">Transmembrane</keyword>
<dbReference type="SUPFAM" id="SSF52540">
    <property type="entry name" value="P-loop containing nucleoside triphosphate hydrolases"/>
    <property type="match status" value="1"/>
</dbReference>
<dbReference type="Pfam" id="PF20693">
    <property type="entry name" value="YobI-ATPase"/>
    <property type="match status" value="1"/>
</dbReference>
<keyword evidence="1" id="KW-1133">Transmembrane helix</keyword>
<feature type="transmembrane region" description="Helical" evidence="1">
    <location>
        <begin position="147"/>
        <end position="165"/>
    </location>
</feature>
<dbReference type="InterPro" id="IPR027417">
    <property type="entry name" value="P-loop_NTPase"/>
</dbReference>
<proteinExistence type="predicted"/>
<evidence type="ECO:0000313" key="3">
    <source>
        <dbReference type="EMBL" id="EAK9940484.1"/>
    </source>
</evidence>
<evidence type="ECO:0000259" key="2">
    <source>
        <dbReference type="Pfam" id="PF20693"/>
    </source>
</evidence>
<dbReference type="InterPro" id="IPR048428">
    <property type="entry name" value="YobI-NTPase"/>
</dbReference>
<reference evidence="3" key="1">
    <citation type="submission" date="2018-05" db="EMBL/GenBank/DDBJ databases">
        <authorList>
            <consortium name="PulseNet: The National Subtyping Network for Foodborne Disease Surveillance"/>
            <person name="Tarr C.L."/>
            <person name="Trees E."/>
            <person name="Katz L.S."/>
            <person name="Carleton-Romer H.A."/>
            <person name="Stroika S."/>
            <person name="Kucerova Z."/>
            <person name="Roache K.F."/>
            <person name="Sabol A.L."/>
            <person name="Besser J."/>
            <person name="Gerner-Smidt P."/>
        </authorList>
    </citation>
    <scope>NUCLEOTIDE SEQUENCE</scope>
    <source>
        <strain evidence="3">2008D-7097</strain>
    </source>
</reference>
<protein>
    <recommendedName>
        <fullName evidence="2">YobI-like P-loop NTPase domain-containing protein</fullName>
    </recommendedName>
</protein>
<organism evidence="3">
    <name type="scientific">Campylobacter lari</name>
    <dbReference type="NCBI Taxonomy" id="201"/>
    <lineage>
        <taxon>Bacteria</taxon>
        <taxon>Pseudomonadati</taxon>
        <taxon>Campylobacterota</taxon>
        <taxon>Epsilonproteobacteria</taxon>
        <taxon>Campylobacterales</taxon>
        <taxon>Campylobacteraceae</taxon>
        <taxon>Campylobacter</taxon>
    </lineage>
</organism>
<feature type="domain" description="YobI-like P-loop NTPase" evidence="2">
    <location>
        <begin position="47"/>
        <end position="407"/>
    </location>
</feature>
<gene>
    <name evidence="3" type="ORF">A0Y42_06605</name>
</gene>
<dbReference type="AlphaFoldDB" id="A0A5L8LPC2"/>
<accession>A0A5L8LPC2</accession>